<dbReference type="Proteomes" id="UP001519328">
    <property type="component" value="Unassembled WGS sequence"/>
</dbReference>
<reference evidence="1 2" key="1">
    <citation type="submission" date="2021-03" db="EMBL/GenBank/DDBJ databases">
        <title>Genomic Encyclopedia of Type Strains, Phase IV (KMG-IV): sequencing the most valuable type-strain genomes for metagenomic binning, comparative biology and taxonomic classification.</title>
        <authorList>
            <person name="Goeker M."/>
        </authorList>
    </citation>
    <scope>NUCLEOTIDE SEQUENCE [LARGE SCALE GENOMIC DNA]</scope>
    <source>
        <strain evidence="1 2">DSM 21085</strain>
    </source>
</reference>
<gene>
    <name evidence="1" type="ORF">J2Z82_003250</name>
</gene>
<dbReference type="Gene3D" id="1.10.3230.30">
    <property type="entry name" value="Phage gp6-like head-tail connector protein"/>
    <property type="match status" value="1"/>
</dbReference>
<sequence>MPLPSIDEVKSYLRVDGTEDDMFISSLISVAQEDLASSGITNTETERYGLAIKLLVANHYEERRPQVVGTVTNKLAYSLERIILQLKAEEIPLDSELEDTT</sequence>
<dbReference type="RefSeq" id="WP_209481779.1">
    <property type="nucleotide sequence ID" value="NZ_JAGGKK010000020.1"/>
</dbReference>
<protein>
    <submittedName>
        <fullName evidence="1">Phage protein (Predicted DNA packaging)</fullName>
    </submittedName>
</protein>
<dbReference type="NCBIfam" id="TIGR01560">
    <property type="entry name" value="put_DNA_pack"/>
    <property type="match status" value="1"/>
</dbReference>
<proteinExistence type="predicted"/>
<organism evidence="1 2">
    <name type="scientific">Virgibacillus litoralis</name>
    <dbReference type="NCBI Taxonomy" id="578221"/>
    <lineage>
        <taxon>Bacteria</taxon>
        <taxon>Bacillati</taxon>
        <taxon>Bacillota</taxon>
        <taxon>Bacilli</taxon>
        <taxon>Bacillales</taxon>
        <taxon>Bacillaceae</taxon>
        <taxon>Virgibacillus</taxon>
    </lineage>
</organism>
<dbReference type="EMBL" id="JAGGKK010000020">
    <property type="protein sequence ID" value="MBP1950293.1"/>
    <property type="molecule type" value="Genomic_DNA"/>
</dbReference>
<dbReference type="CDD" id="cd08054">
    <property type="entry name" value="gp6"/>
    <property type="match status" value="1"/>
</dbReference>
<keyword evidence="2" id="KW-1185">Reference proteome</keyword>
<dbReference type="InterPro" id="IPR006450">
    <property type="entry name" value="Phage_HK97_gp6-like"/>
</dbReference>
<evidence type="ECO:0000313" key="1">
    <source>
        <dbReference type="EMBL" id="MBP1950293.1"/>
    </source>
</evidence>
<dbReference type="Pfam" id="PF05135">
    <property type="entry name" value="Phage_connect_1"/>
    <property type="match status" value="1"/>
</dbReference>
<evidence type="ECO:0000313" key="2">
    <source>
        <dbReference type="Proteomes" id="UP001519328"/>
    </source>
</evidence>
<dbReference type="InterPro" id="IPR021146">
    <property type="entry name" value="Phage_gp6-like_head-tail"/>
</dbReference>
<comment type="caution">
    <text evidence="1">The sequence shown here is derived from an EMBL/GenBank/DDBJ whole genome shotgun (WGS) entry which is preliminary data.</text>
</comment>
<name>A0ABS4HHI0_9BACI</name>
<accession>A0ABS4HHI0</accession>